<feature type="region of interest" description="Disordered" evidence="1">
    <location>
        <begin position="1"/>
        <end position="94"/>
    </location>
</feature>
<evidence type="ECO:0000256" key="1">
    <source>
        <dbReference type="SAM" id="MobiDB-lite"/>
    </source>
</evidence>
<proteinExistence type="predicted"/>
<dbReference type="AlphaFoldDB" id="A0A6C0E8P1"/>
<feature type="compositionally biased region" description="Low complexity" evidence="1">
    <location>
        <begin position="13"/>
        <end position="92"/>
    </location>
</feature>
<accession>A0A6C0E8P1</accession>
<reference evidence="2" key="1">
    <citation type="journal article" date="2020" name="Nature">
        <title>Giant virus diversity and host interactions through global metagenomics.</title>
        <authorList>
            <person name="Schulz F."/>
            <person name="Roux S."/>
            <person name="Paez-Espino D."/>
            <person name="Jungbluth S."/>
            <person name="Walsh D.A."/>
            <person name="Denef V.J."/>
            <person name="McMahon K.D."/>
            <person name="Konstantinidis K.T."/>
            <person name="Eloe-Fadrosh E.A."/>
            <person name="Kyrpides N.C."/>
            <person name="Woyke T."/>
        </authorList>
    </citation>
    <scope>NUCLEOTIDE SEQUENCE</scope>
    <source>
        <strain evidence="2">GVMAG-M-3300023179-150</strain>
    </source>
</reference>
<protein>
    <submittedName>
        <fullName evidence="2">Uncharacterized protein</fullName>
    </submittedName>
</protein>
<dbReference type="EMBL" id="MN739755">
    <property type="protein sequence ID" value="QHT25102.1"/>
    <property type="molecule type" value="Genomic_DNA"/>
</dbReference>
<organism evidence="2">
    <name type="scientific">viral metagenome</name>
    <dbReference type="NCBI Taxonomy" id="1070528"/>
    <lineage>
        <taxon>unclassified sequences</taxon>
        <taxon>metagenomes</taxon>
        <taxon>organismal metagenomes</taxon>
    </lineage>
</organism>
<evidence type="ECO:0000313" key="2">
    <source>
        <dbReference type="EMBL" id="QHT25102.1"/>
    </source>
</evidence>
<name>A0A6C0E8P1_9ZZZZ</name>
<sequence length="324" mass="36768">MFKYIFNSVAGHTTPQETQETQNTPLETTPQETQNTPQETQETQNTPLETTPQETQNTPQETQETQNTPLETTPQETQNTPLETTPPETQNTSKETCDASVMSQDIFIDSQSYPNFIVNDKKTLETFYNAISKIRSVLETISTPIGYKTGFTGWPTPNPIFLRTNGYLVLGTLVCVQMDGNVTEQLDIMYTPFGEVHIMSGGWVTDMVNISKEFMDTMDMIWTIEDCTDKIKFFQGYDMESKCLRFHYPRVVFTVHETFHLDKPHAIGCSCSRKFYLIKNVDHIELPSDGEIIVAHRTRDGASSGLYENSLELFKSVSGGKNQF</sequence>